<proteinExistence type="predicted"/>
<gene>
    <name evidence="2" type="ORF">niasHT_001902</name>
</gene>
<dbReference type="Proteomes" id="UP001620626">
    <property type="component" value="Unassembled WGS sequence"/>
</dbReference>
<protein>
    <submittedName>
        <fullName evidence="2">Uncharacterized protein</fullName>
    </submittedName>
</protein>
<sequence length="227" mass="25293">MKRPMDSTATPPSTKVTRISADALAGQIDSLSAAVNAMLVQDDISQAVKLQFGVLLTTLHTCQHVIESLNNNANNNSAEEQERRRSLVIIGLPENSSALPSERVRQDQKVVSGILDELGVEAVPTTTYRMGRPDVHRASPRLVKVVLPASVHQHIALGGWKKERTRLRSLPNWGRLLIRPSLSREQLQAEYEQRQAKRNGMTNHPPNANIISTQLHELGRQMNQNFH</sequence>
<feature type="compositionally biased region" description="Polar residues" evidence="1">
    <location>
        <begin position="200"/>
        <end position="209"/>
    </location>
</feature>
<evidence type="ECO:0000256" key="1">
    <source>
        <dbReference type="SAM" id="MobiDB-lite"/>
    </source>
</evidence>
<keyword evidence="3" id="KW-1185">Reference proteome</keyword>
<dbReference type="AlphaFoldDB" id="A0ABD2LSB0"/>
<accession>A0ABD2LSB0</accession>
<dbReference type="EMBL" id="JBICBT010000293">
    <property type="protein sequence ID" value="KAL3118128.1"/>
    <property type="molecule type" value="Genomic_DNA"/>
</dbReference>
<evidence type="ECO:0000313" key="2">
    <source>
        <dbReference type="EMBL" id="KAL3118128.1"/>
    </source>
</evidence>
<feature type="region of interest" description="Disordered" evidence="1">
    <location>
        <begin position="188"/>
        <end position="209"/>
    </location>
</feature>
<reference evidence="2 3" key="1">
    <citation type="submission" date="2024-10" db="EMBL/GenBank/DDBJ databases">
        <authorList>
            <person name="Kim D."/>
        </authorList>
    </citation>
    <scope>NUCLEOTIDE SEQUENCE [LARGE SCALE GENOMIC DNA]</scope>
    <source>
        <strain evidence="2">BH-2024</strain>
    </source>
</reference>
<name>A0ABD2LSB0_9BILA</name>
<evidence type="ECO:0000313" key="3">
    <source>
        <dbReference type="Proteomes" id="UP001620626"/>
    </source>
</evidence>
<organism evidence="2 3">
    <name type="scientific">Heterodera trifolii</name>
    <dbReference type="NCBI Taxonomy" id="157864"/>
    <lineage>
        <taxon>Eukaryota</taxon>
        <taxon>Metazoa</taxon>
        <taxon>Ecdysozoa</taxon>
        <taxon>Nematoda</taxon>
        <taxon>Chromadorea</taxon>
        <taxon>Rhabditida</taxon>
        <taxon>Tylenchina</taxon>
        <taxon>Tylenchomorpha</taxon>
        <taxon>Tylenchoidea</taxon>
        <taxon>Heteroderidae</taxon>
        <taxon>Heteroderinae</taxon>
        <taxon>Heterodera</taxon>
    </lineage>
</organism>
<comment type="caution">
    <text evidence="2">The sequence shown here is derived from an EMBL/GenBank/DDBJ whole genome shotgun (WGS) entry which is preliminary data.</text>
</comment>